<accession>A0A4Q0M3N0</accession>
<dbReference type="RefSeq" id="WP_128771206.1">
    <property type="nucleotide sequence ID" value="NZ_RXOC01000018.1"/>
</dbReference>
<protein>
    <recommendedName>
        <fullName evidence="3">DUF4998 domain-containing protein</fullName>
    </recommendedName>
</protein>
<dbReference type="PROSITE" id="PS51257">
    <property type="entry name" value="PROKAR_LIPOPROTEIN"/>
    <property type="match status" value="1"/>
</dbReference>
<dbReference type="EMBL" id="RXOC01000018">
    <property type="protein sequence ID" value="RXF67403.1"/>
    <property type="molecule type" value="Genomic_DNA"/>
</dbReference>
<dbReference type="AlphaFoldDB" id="A0A4Q0M3N0"/>
<evidence type="ECO:0000313" key="2">
    <source>
        <dbReference type="Proteomes" id="UP000290848"/>
    </source>
</evidence>
<name>A0A4Q0M3N0_9SPHI</name>
<gene>
    <name evidence="1" type="ORF">EKH83_19845</name>
</gene>
<dbReference type="Proteomes" id="UP000290848">
    <property type="component" value="Unassembled WGS sequence"/>
</dbReference>
<evidence type="ECO:0008006" key="3">
    <source>
        <dbReference type="Google" id="ProtNLM"/>
    </source>
</evidence>
<sequence>MMKKTIKLLLPLTFFLILVIAACLPNDGDYSAYLDKAEAIYPGRPDSVIVMPGYNRANINALMSTDPRAVKIRLYWNSRRDSLDAVITKDEIANRKIIQVPNIPEGVYTFELVTFDKSGNKSVVTEKTGQVLGPVYVKGLANRIVKSKVSITGSPAIIWYSETDTSSVMAGTEVAYKLSSGDSARIFTSKRRDTTILKNAAAGGKLILRTAYLPPNAIDTFYAKRDTIAY</sequence>
<organism evidence="1 2">
    <name type="scientific">Arcticibacter tournemirensis</name>
    <dbReference type="NCBI Taxonomy" id="699437"/>
    <lineage>
        <taxon>Bacteria</taxon>
        <taxon>Pseudomonadati</taxon>
        <taxon>Bacteroidota</taxon>
        <taxon>Sphingobacteriia</taxon>
        <taxon>Sphingobacteriales</taxon>
        <taxon>Sphingobacteriaceae</taxon>
        <taxon>Arcticibacter</taxon>
    </lineage>
</organism>
<evidence type="ECO:0000313" key="1">
    <source>
        <dbReference type="EMBL" id="RXF67403.1"/>
    </source>
</evidence>
<proteinExistence type="predicted"/>
<comment type="caution">
    <text evidence="1">The sequence shown here is derived from an EMBL/GenBank/DDBJ whole genome shotgun (WGS) entry which is preliminary data.</text>
</comment>
<reference evidence="1 2" key="1">
    <citation type="submission" date="2018-12" db="EMBL/GenBank/DDBJ databases">
        <title>The Draft Genome Sequence of the Soil Bacterium Pedobacter tournemirensis R1.</title>
        <authorList>
            <person name="He J."/>
        </authorList>
    </citation>
    <scope>NUCLEOTIDE SEQUENCE [LARGE SCALE GENOMIC DNA]</scope>
    <source>
        <strain evidence="1 2">R1</strain>
    </source>
</reference>
<dbReference type="Pfam" id="PF16389">
    <property type="entry name" value="DUF4998"/>
    <property type="match status" value="1"/>
</dbReference>